<organism evidence="6">
    <name type="scientific">Cladocopium goreaui</name>
    <dbReference type="NCBI Taxonomy" id="2562237"/>
    <lineage>
        <taxon>Eukaryota</taxon>
        <taxon>Sar</taxon>
        <taxon>Alveolata</taxon>
        <taxon>Dinophyceae</taxon>
        <taxon>Suessiales</taxon>
        <taxon>Symbiodiniaceae</taxon>
        <taxon>Cladocopium</taxon>
    </lineage>
</organism>
<dbReference type="PANTHER" id="PTHR10231">
    <property type="entry name" value="NUCLEOTIDE-SUGAR TRANSMEMBRANE TRANSPORTER"/>
    <property type="match status" value="1"/>
</dbReference>
<reference evidence="6" key="1">
    <citation type="submission" date="2022-10" db="EMBL/GenBank/DDBJ databases">
        <authorList>
            <person name="Chen Y."/>
            <person name="Dougan E. K."/>
            <person name="Chan C."/>
            <person name="Rhodes N."/>
            <person name="Thang M."/>
        </authorList>
    </citation>
    <scope>NUCLEOTIDE SEQUENCE</scope>
</reference>
<evidence type="ECO:0000313" key="7">
    <source>
        <dbReference type="EMBL" id="CAL1129260.1"/>
    </source>
</evidence>
<evidence type="ECO:0000313" key="8">
    <source>
        <dbReference type="EMBL" id="CAL4763197.1"/>
    </source>
</evidence>
<dbReference type="Proteomes" id="UP001152797">
    <property type="component" value="Unassembled WGS sequence"/>
</dbReference>
<dbReference type="EMBL" id="CAMXCT020000229">
    <property type="protein sequence ID" value="CAL1129260.1"/>
    <property type="molecule type" value="Genomic_DNA"/>
</dbReference>
<dbReference type="Pfam" id="PF04142">
    <property type="entry name" value="Nuc_sug_transp"/>
    <property type="match status" value="1"/>
</dbReference>
<evidence type="ECO:0000256" key="5">
    <source>
        <dbReference type="SAM" id="Phobius"/>
    </source>
</evidence>
<feature type="transmembrane region" description="Helical" evidence="5">
    <location>
        <begin position="286"/>
        <end position="305"/>
    </location>
</feature>
<proteinExistence type="predicted"/>
<evidence type="ECO:0000256" key="1">
    <source>
        <dbReference type="ARBA" id="ARBA00004141"/>
    </source>
</evidence>
<feature type="transmembrane region" description="Helical" evidence="5">
    <location>
        <begin position="128"/>
        <end position="148"/>
    </location>
</feature>
<evidence type="ECO:0000256" key="4">
    <source>
        <dbReference type="ARBA" id="ARBA00023136"/>
    </source>
</evidence>
<feature type="transmembrane region" description="Helical" evidence="5">
    <location>
        <begin position="187"/>
        <end position="208"/>
    </location>
</feature>
<dbReference type="AlphaFoldDB" id="A0A9P1BN29"/>
<evidence type="ECO:0000313" key="9">
    <source>
        <dbReference type="Proteomes" id="UP001152797"/>
    </source>
</evidence>
<evidence type="ECO:0000256" key="3">
    <source>
        <dbReference type="ARBA" id="ARBA00022989"/>
    </source>
</evidence>
<evidence type="ECO:0000256" key="2">
    <source>
        <dbReference type="ARBA" id="ARBA00022692"/>
    </source>
</evidence>
<keyword evidence="2 5" id="KW-0812">Transmembrane</keyword>
<comment type="subcellular location">
    <subcellularLocation>
        <location evidence="1">Membrane</location>
        <topology evidence="1">Multi-pass membrane protein</topology>
    </subcellularLocation>
</comment>
<comment type="caution">
    <text evidence="6">The sequence shown here is derived from an EMBL/GenBank/DDBJ whole genome shotgun (WGS) entry which is preliminary data.</text>
</comment>
<dbReference type="EMBL" id="CAMXCT010000229">
    <property type="protein sequence ID" value="CAI3975885.1"/>
    <property type="molecule type" value="Genomic_DNA"/>
</dbReference>
<reference evidence="7" key="2">
    <citation type="submission" date="2024-04" db="EMBL/GenBank/DDBJ databases">
        <authorList>
            <person name="Chen Y."/>
            <person name="Shah S."/>
            <person name="Dougan E. K."/>
            <person name="Thang M."/>
            <person name="Chan C."/>
        </authorList>
    </citation>
    <scope>NUCLEOTIDE SEQUENCE [LARGE SCALE GENOMIC DNA]</scope>
</reference>
<feature type="transmembrane region" description="Helical" evidence="5">
    <location>
        <begin position="214"/>
        <end position="232"/>
    </location>
</feature>
<dbReference type="GO" id="GO:0000139">
    <property type="term" value="C:Golgi membrane"/>
    <property type="evidence" value="ECO:0007669"/>
    <property type="project" value="InterPro"/>
</dbReference>
<name>A0A9P1BN29_9DINO</name>
<protein>
    <submittedName>
        <fullName evidence="8">Sugar phosphate transporter domain-containing protein</fullName>
    </submittedName>
</protein>
<keyword evidence="3 5" id="KW-1133">Transmembrane helix</keyword>
<keyword evidence="9" id="KW-1185">Reference proteome</keyword>
<dbReference type="GO" id="GO:0015165">
    <property type="term" value="F:pyrimidine nucleotide-sugar transmembrane transporter activity"/>
    <property type="evidence" value="ECO:0007669"/>
    <property type="project" value="InterPro"/>
</dbReference>
<keyword evidence="4 5" id="KW-0472">Membrane</keyword>
<feature type="transmembrane region" description="Helical" evidence="5">
    <location>
        <begin position="90"/>
        <end position="107"/>
    </location>
</feature>
<dbReference type="OrthoDB" id="441027at2759"/>
<accession>A0A9P1BN29</accession>
<feature type="transmembrane region" description="Helical" evidence="5">
    <location>
        <begin position="154"/>
        <end position="175"/>
    </location>
</feature>
<sequence length="369" mass="40452">MWQSRKRLRVASVGLVAVLVPLLLRFRDVNAAAMPWRQTHNLPLGLSTRPAPPAACRNSLCTRPGGNQIRTSLFAAPPGVANAGLHVPRVALLVLFIAVDTGQALVMDWAEKRSWMERAGRQYSRQTALVVESGLSVVTGLVVSSFLGADKLSALWPLCIKFFPVALCFAVGLSLKMMAVDHFQAGTIKIVGQLRLGLVALASTIILSRRYSPQQWMAISAVTVFCMLFVQVKGRGRKRQGKDAKWTGLSQLLGWVCMNVVGGTLAEKTYKSSDVPYYIQKSAQDMGHLATSLLMLFLVVPHFNPSEDIRNPSVRPDGFFDSWDVRTWFVVGFLFLDAWISNLLLKEFSGVTRGVAKAAGVAIVCDTYA</sequence>
<gene>
    <name evidence="6" type="ORF">C1SCF055_LOCUS4158</name>
</gene>
<dbReference type="InterPro" id="IPR007271">
    <property type="entry name" value="Nuc_sug_transpt"/>
</dbReference>
<feature type="transmembrane region" description="Helical" evidence="5">
    <location>
        <begin position="325"/>
        <end position="345"/>
    </location>
</feature>
<dbReference type="EMBL" id="CAMXCT030000229">
    <property type="protein sequence ID" value="CAL4763197.1"/>
    <property type="molecule type" value="Genomic_DNA"/>
</dbReference>
<evidence type="ECO:0000313" key="6">
    <source>
        <dbReference type="EMBL" id="CAI3975885.1"/>
    </source>
</evidence>